<dbReference type="PANTHER" id="PTHR24321">
    <property type="entry name" value="DEHYDROGENASES, SHORT CHAIN"/>
    <property type="match status" value="1"/>
</dbReference>
<protein>
    <submittedName>
        <fullName evidence="4">(+)-trans-carveol dehydrogenase</fullName>
    </submittedName>
</protein>
<dbReference type="EMBL" id="FNBE01000011">
    <property type="protein sequence ID" value="SDG37694.1"/>
    <property type="molecule type" value="Genomic_DNA"/>
</dbReference>
<dbReference type="Proteomes" id="UP000198967">
    <property type="component" value="Unassembled WGS sequence"/>
</dbReference>
<dbReference type="NCBIfam" id="TIGR03971">
    <property type="entry name" value="SDR_subfam_1"/>
    <property type="match status" value="1"/>
</dbReference>
<dbReference type="PANTHER" id="PTHR24321:SF8">
    <property type="entry name" value="ESTRADIOL 17-BETA-DEHYDROGENASE 8-RELATED"/>
    <property type="match status" value="1"/>
</dbReference>
<organism evidence="4 5">
    <name type="scientific">Pseudonocardia oroxyli</name>
    <dbReference type="NCBI Taxonomy" id="366584"/>
    <lineage>
        <taxon>Bacteria</taxon>
        <taxon>Bacillati</taxon>
        <taxon>Actinomycetota</taxon>
        <taxon>Actinomycetes</taxon>
        <taxon>Pseudonocardiales</taxon>
        <taxon>Pseudonocardiaceae</taxon>
        <taxon>Pseudonocardia</taxon>
    </lineage>
</organism>
<evidence type="ECO:0000313" key="4">
    <source>
        <dbReference type="EMBL" id="SDG37694.1"/>
    </source>
</evidence>
<evidence type="ECO:0000256" key="3">
    <source>
        <dbReference type="ARBA" id="ARBA00023027"/>
    </source>
</evidence>
<evidence type="ECO:0000256" key="1">
    <source>
        <dbReference type="ARBA" id="ARBA00006484"/>
    </source>
</evidence>
<comment type="similarity">
    <text evidence="1">Belongs to the short-chain dehydrogenases/reductases (SDR) family.</text>
</comment>
<name>A0A1G7TRU6_PSEOR</name>
<accession>A0A1G7TRU6</accession>
<dbReference type="NCBIfam" id="NF009467">
    <property type="entry name" value="PRK12826.1-3"/>
    <property type="match status" value="1"/>
</dbReference>
<dbReference type="CDD" id="cd05233">
    <property type="entry name" value="SDR_c"/>
    <property type="match status" value="1"/>
</dbReference>
<gene>
    <name evidence="4" type="ORF">SAMN05216377_111109</name>
</gene>
<reference evidence="4 5" key="1">
    <citation type="submission" date="2016-10" db="EMBL/GenBank/DDBJ databases">
        <authorList>
            <person name="de Groot N.N."/>
        </authorList>
    </citation>
    <scope>NUCLEOTIDE SEQUENCE [LARGE SCALE GENOMIC DNA]</scope>
    <source>
        <strain evidence="4 5">CGMCC 4.3143</strain>
    </source>
</reference>
<dbReference type="AlphaFoldDB" id="A0A1G7TRU6"/>
<dbReference type="Gene3D" id="3.40.50.720">
    <property type="entry name" value="NAD(P)-binding Rossmann-like Domain"/>
    <property type="match status" value="1"/>
</dbReference>
<keyword evidence="3" id="KW-0520">NAD</keyword>
<dbReference type="SUPFAM" id="SSF51735">
    <property type="entry name" value="NAD(P)-binding Rossmann-fold domains"/>
    <property type="match status" value="1"/>
</dbReference>
<dbReference type="PRINTS" id="PR00081">
    <property type="entry name" value="GDHRDH"/>
</dbReference>
<dbReference type="RefSeq" id="WP_093086015.1">
    <property type="nucleotide sequence ID" value="NZ_FNBE01000011.1"/>
</dbReference>
<proteinExistence type="inferred from homology"/>
<dbReference type="InterPro" id="IPR036291">
    <property type="entry name" value="NAD(P)-bd_dom_sf"/>
</dbReference>
<evidence type="ECO:0000256" key="2">
    <source>
        <dbReference type="ARBA" id="ARBA00023002"/>
    </source>
</evidence>
<keyword evidence="5" id="KW-1185">Reference proteome</keyword>
<dbReference type="FunFam" id="3.40.50.720:FF:000084">
    <property type="entry name" value="Short-chain dehydrogenase reductase"/>
    <property type="match status" value="1"/>
</dbReference>
<dbReference type="InterPro" id="IPR002347">
    <property type="entry name" value="SDR_fam"/>
</dbReference>
<dbReference type="GO" id="GO:0016491">
    <property type="term" value="F:oxidoreductase activity"/>
    <property type="evidence" value="ECO:0007669"/>
    <property type="project" value="UniProtKB-KW"/>
</dbReference>
<dbReference type="STRING" id="366584.SAMN05216377_111109"/>
<dbReference type="InterPro" id="IPR023985">
    <property type="entry name" value="SDR_subfam_1"/>
</dbReference>
<dbReference type="OrthoDB" id="3206777at2"/>
<evidence type="ECO:0000313" key="5">
    <source>
        <dbReference type="Proteomes" id="UP000198967"/>
    </source>
</evidence>
<dbReference type="PRINTS" id="PR00080">
    <property type="entry name" value="SDRFAMILY"/>
</dbReference>
<sequence>MTAPAGKLAGKVALITGAARGQGRNHAVRLAAEGADIIAVDLCEQIDEVRYPMSTEEDLAETVSAVEALDRRIVARKADVREAEALASVVEEGVAELGRLDVVCANAGIITPHGGADRPTALAAKVAAFRLMVDVNLTGVFATIEAARPALTASGGGSIVITSSLAGLRALGVMGGYTESKHGLVGLMRAAAIELAPARIRVNSVHPTSVRTPMIMNDQSYRSFRPDLDHPTAEDVAPTLAAMHLLDVPYVEPDDISAAVLWLASDEARYVTGVALPVDAGGVIR</sequence>
<keyword evidence="2" id="KW-0560">Oxidoreductase</keyword>
<dbReference type="Pfam" id="PF13561">
    <property type="entry name" value="adh_short_C2"/>
    <property type="match status" value="1"/>
</dbReference>